<evidence type="ECO:0000256" key="1">
    <source>
        <dbReference type="ARBA" id="ARBA00004141"/>
    </source>
</evidence>
<keyword evidence="4 7" id="KW-1133">Transmembrane helix</keyword>
<dbReference type="GO" id="GO:0005384">
    <property type="term" value="F:manganese ion transmembrane transporter activity"/>
    <property type="evidence" value="ECO:0007669"/>
    <property type="project" value="TreeGrafter"/>
</dbReference>
<evidence type="ECO:0000256" key="7">
    <source>
        <dbReference type="SAM" id="Phobius"/>
    </source>
</evidence>
<dbReference type="Pfam" id="PF01566">
    <property type="entry name" value="Nramp"/>
    <property type="match status" value="1"/>
</dbReference>
<organism evidence="8 9">
    <name type="scientific">Demequina lutea</name>
    <dbReference type="NCBI Taxonomy" id="431489"/>
    <lineage>
        <taxon>Bacteria</taxon>
        <taxon>Bacillati</taxon>
        <taxon>Actinomycetota</taxon>
        <taxon>Actinomycetes</taxon>
        <taxon>Micrococcales</taxon>
        <taxon>Demequinaceae</taxon>
        <taxon>Demequina</taxon>
    </lineage>
</organism>
<comment type="caution">
    <text evidence="8">The sequence shown here is derived from an EMBL/GenBank/DDBJ whole genome shotgun (WGS) entry which is preliminary data.</text>
</comment>
<keyword evidence="9" id="KW-1185">Reference proteome</keyword>
<dbReference type="GO" id="GO:0015086">
    <property type="term" value="F:cadmium ion transmembrane transporter activity"/>
    <property type="evidence" value="ECO:0007669"/>
    <property type="project" value="TreeGrafter"/>
</dbReference>
<keyword evidence="3 7" id="KW-0812">Transmembrane</keyword>
<comment type="subcellular location">
    <subcellularLocation>
        <location evidence="1">Membrane</location>
        <topology evidence="1">Multi-pass membrane protein</topology>
    </subcellularLocation>
</comment>
<feature type="transmembrane region" description="Helical" evidence="7">
    <location>
        <begin position="169"/>
        <end position="189"/>
    </location>
</feature>
<feature type="transmembrane region" description="Helical" evidence="7">
    <location>
        <begin position="106"/>
        <end position="124"/>
    </location>
</feature>
<evidence type="ECO:0000256" key="3">
    <source>
        <dbReference type="ARBA" id="ARBA00022692"/>
    </source>
</evidence>
<sequence>MTTAPRAKSANPAGGSGATPEARPRVRRVGRLLRILGPGLVTGAADDDPSGIATYSQAGAQFGFTTLWTMLFTFPLMVAVQDACMRIGAVTGKGLAAIVRERYPKWVLYPIVLLVVAANTFNIGSDIGAMAASTKLLAPGVPLPALAIGFSVMIVLLEVLVSYKVYIRILKWLALALFSYIGTAFLVTVPWGKALQNTAIPHVEFNNNFLFIVVAIFGTTISPYLFFWQTSNTVEDEIAEKRVGKNGGVPRISNRYLRRLRVDTVIGMFFSNMVAWFIILVGAVVLNAAGVVNIVTAADAAKALRPLVHSFPNSGYLAQLIFAVGVIGIGLMSIPVLAGSSAYAIAETFKVREGLSRRFSQARTFYLVIIAGTLVGFGVNFIGLDPVKALVLTAVFNGIVAVPLIYLIVRLSSRHDVMGKQASGNWSKLGLWAAFAIMGSAAVALLISFL</sequence>
<evidence type="ECO:0000256" key="5">
    <source>
        <dbReference type="ARBA" id="ARBA00023136"/>
    </source>
</evidence>
<keyword evidence="5 7" id="KW-0472">Membrane</keyword>
<dbReference type="InterPro" id="IPR001046">
    <property type="entry name" value="NRAMP_fam"/>
</dbReference>
<proteinExistence type="predicted"/>
<feature type="transmembrane region" description="Helical" evidence="7">
    <location>
        <begin position="389"/>
        <end position="409"/>
    </location>
</feature>
<accession>A0A7Y9ZCG1</accession>
<feature type="transmembrane region" description="Helical" evidence="7">
    <location>
        <begin position="429"/>
        <end position="449"/>
    </location>
</feature>
<evidence type="ECO:0000256" key="6">
    <source>
        <dbReference type="SAM" id="MobiDB-lite"/>
    </source>
</evidence>
<feature type="transmembrane region" description="Helical" evidence="7">
    <location>
        <begin position="316"/>
        <end position="345"/>
    </location>
</feature>
<dbReference type="RefSeq" id="WP_202965699.1">
    <property type="nucleotide sequence ID" value="NZ_BBRC01000002.1"/>
</dbReference>
<evidence type="ECO:0000313" key="8">
    <source>
        <dbReference type="EMBL" id="NYI42093.1"/>
    </source>
</evidence>
<feature type="transmembrane region" description="Helical" evidence="7">
    <location>
        <begin position="209"/>
        <end position="228"/>
    </location>
</feature>
<dbReference type="GO" id="GO:0034755">
    <property type="term" value="P:iron ion transmembrane transport"/>
    <property type="evidence" value="ECO:0007669"/>
    <property type="project" value="TreeGrafter"/>
</dbReference>
<evidence type="ECO:0000256" key="2">
    <source>
        <dbReference type="ARBA" id="ARBA00022448"/>
    </source>
</evidence>
<name>A0A7Y9ZCG1_9MICO</name>
<keyword evidence="2" id="KW-0813">Transport</keyword>
<dbReference type="Proteomes" id="UP000547973">
    <property type="component" value="Unassembled WGS sequence"/>
</dbReference>
<reference evidence="8 9" key="1">
    <citation type="submission" date="2020-07" db="EMBL/GenBank/DDBJ databases">
        <title>Sequencing the genomes of 1000 actinobacteria strains.</title>
        <authorList>
            <person name="Klenk H.-P."/>
        </authorList>
    </citation>
    <scope>NUCLEOTIDE SEQUENCE [LARGE SCALE GENOMIC DNA]</scope>
    <source>
        <strain evidence="8 9">DSM 19970</strain>
    </source>
</reference>
<evidence type="ECO:0000256" key="4">
    <source>
        <dbReference type="ARBA" id="ARBA00022989"/>
    </source>
</evidence>
<gene>
    <name evidence="8" type="ORF">BKA03_002212</name>
</gene>
<feature type="region of interest" description="Disordered" evidence="6">
    <location>
        <begin position="1"/>
        <end position="22"/>
    </location>
</feature>
<feature type="transmembrane region" description="Helical" evidence="7">
    <location>
        <begin position="365"/>
        <end position="383"/>
    </location>
</feature>
<feature type="transmembrane region" description="Helical" evidence="7">
    <location>
        <begin position="136"/>
        <end position="157"/>
    </location>
</feature>
<protein>
    <submittedName>
        <fullName evidence="8">NRAMP (Natural resistance-associated macrophage protein)-like metal ion transporter</fullName>
    </submittedName>
</protein>
<feature type="transmembrane region" description="Helical" evidence="7">
    <location>
        <begin position="265"/>
        <end position="296"/>
    </location>
</feature>
<dbReference type="PANTHER" id="PTHR11706:SF33">
    <property type="entry name" value="NATURAL RESISTANCE-ASSOCIATED MACROPHAGE PROTEIN 2"/>
    <property type="match status" value="1"/>
</dbReference>
<dbReference type="AlphaFoldDB" id="A0A7Y9ZCG1"/>
<dbReference type="GO" id="GO:0005886">
    <property type="term" value="C:plasma membrane"/>
    <property type="evidence" value="ECO:0007669"/>
    <property type="project" value="TreeGrafter"/>
</dbReference>
<dbReference type="PANTHER" id="PTHR11706">
    <property type="entry name" value="SOLUTE CARRIER PROTEIN FAMILY 11 MEMBER"/>
    <property type="match status" value="1"/>
</dbReference>
<dbReference type="EMBL" id="JACBZO010000001">
    <property type="protein sequence ID" value="NYI42093.1"/>
    <property type="molecule type" value="Genomic_DNA"/>
</dbReference>
<evidence type="ECO:0000313" key="9">
    <source>
        <dbReference type="Proteomes" id="UP000547973"/>
    </source>
</evidence>